<reference evidence="1 2" key="2">
    <citation type="submission" date="2018-11" db="EMBL/GenBank/DDBJ databases">
        <authorList>
            <consortium name="Pathogen Informatics"/>
        </authorList>
    </citation>
    <scope>NUCLEOTIDE SEQUENCE [LARGE SCALE GENOMIC DNA]</scope>
</reference>
<dbReference type="WBParaSite" id="NBR_0002014001-mRNA-1">
    <property type="protein sequence ID" value="NBR_0002014001-mRNA-1"/>
    <property type="gene ID" value="NBR_0002014001"/>
</dbReference>
<protein>
    <submittedName>
        <fullName evidence="3">Secreted protein</fullName>
    </submittedName>
</protein>
<accession>A0A0N4YSB8</accession>
<evidence type="ECO:0000313" key="1">
    <source>
        <dbReference type="EMBL" id="VDL83877.1"/>
    </source>
</evidence>
<gene>
    <name evidence="1" type="ORF">NBR_LOCUS20141</name>
</gene>
<organism evidence="3">
    <name type="scientific">Nippostrongylus brasiliensis</name>
    <name type="common">Rat hookworm</name>
    <dbReference type="NCBI Taxonomy" id="27835"/>
    <lineage>
        <taxon>Eukaryota</taxon>
        <taxon>Metazoa</taxon>
        <taxon>Ecdysozoa</taxon>
        <taxon>Nematoda</taxon>
        <taxon>Chromadorea</taxon>
        <taxon>Rhabditida</taxon>
        <taxon>Rhabditina</taxon>
        <taxon>Rhabditomorpha</taxon>
        <taxon>Strongyloidea</taxon>
        <taxon>Heligmosomidae</taxon>
        <taxon>Nippostrongylus</taxon>
    </lineage>
</organism>
<name>A0A0N4YSB8_NIPBR</name>
<dbReference type="Proteomes" id="UP000271162">
    <property type="component" value="Unassembled WGS sequence"/>
</dbReference>
<reference evidence="3" key="1">
    <citation type="submission" date="2017-02" db="UniProtKB">
        <authorList>
            <consortium name="WormBaseParasite"/>
        </authorList>
    </citation>
    <scope>IDENTIFICATION</scope>
</reference>
<dbReference type="EMBL" id="UYSL01024837">
    <property type="protein sequence ID" value="VDL83877.1"/>
    <property type="molecule type" value="Genomic_DNA"/>
</dbReference>
<sequence>MQNLGGKVMLLTTGGALAVKSTPGIPLRLLPSPLQLFVCLLRLIGGSHGKNGKLISTPLEKMGRLDEDVEMSARAVPPS</sequence>
<keyword evidence="2" id="KW-1185">Reference proteome</keyword>
<proteinExistence type="predicted"/>
<dbReference type="AlphaFoldDB" id="A0A0N4YSB8"/>
<evidence type="ECO:0000313" key="2">
    <source>
        <dbReference type="Proteomes" id="UP000271162"/>
    </source>
</evidence>
<evidence type="ECO:0000313" key="3">
    <source>
        <dbReference type="WBParaSite" id="NBR_0002014001-mRNA-1"/>
    </source>
</evidence>